<dbReference type="InterPro" id="IPR000639">
    <property type="entry name" value="Epox_hydrolase-like"/>
</dbReference>
<dbReference type="PANTHER" id="PTHR43798">
    <property type="entry name" value="MONOACYLGLYCEROL LIPASE"/>
    <property type="match status" value="1"/>
</dbReference>
<dbReference type="Gene3D" id="3.40.50.1820">
    <property type="entry name" value="alpha/beta hydrolase"/>
    <property type="match status" value="1"/>
</dbReference>
<name>A0A4U0TTL4_9PEZI</name>
<dbReference type="OrthoDB" id="2498029at2759"/>
<dbReference type="Pfam" id="PF12697">
    <property type="entry name" value="Abhydrolase_6"/>
    <property type="match status" value="1"/>
</dbReference>
<dbReference type="Proteomes" id="UP000310066">
    <property type="component" value="Unassembled WGS sequence"/>
</dbReference>
<dbReference type="InterPro" id="IPR000073">
    <property type="entry name" value="AB_hydrolase_1"/>
</dbReference>
<evidence type="ECO:0000256" key="1">
    <source>
        <dbReference type="ARBA" id="ARBA00022801"/>
    </source>
</evidence>
<feature type="domain" description="AB hydrolase-1" evidence="2">
    <location>
        <begin position="33"/>
        <end position="290"/>
    </location>
</feature>
<dbReference type="InterPro" id="IPR029058">
    <property type="entry name" value="AB_hydrolase_fold"/>
</dbReference>
<evidence type="ECO:0000313" key="4">
    <source>
        <dbReference type="EMBL" id="TKA25145.1"/>
    </source>
</evidence>
<evidence type="ECO:0000313" key="3">
    <source>
        <dbReference type="EMBL" id="KAK0956318.1"/>
    </source>
</evidence>
<dbReference type="PANTHER" id="PTHR43798:SF31">
    <property type="entry name" value="AB HYDROLASE SUPERFAMILY PROTEIN YCLE"/>
    <property type="match status" value="1"/>
</dbReference>
<keyword evidence="6" id="KW-1185">Reference proteome</keyword>
<organism evidence="4 5">
    <name type="scientific">Friedmanniomyces endolithicus</name>
    <dbReference type="NCBI Taxonomy" id="329885"/>
    <lineage>
        <taxon>Eukaryota</taxon>
        <taxon>Fungi</taxon>
        <taxon>Dikarya</taxon>
        <taxon>Ascomycota</taxon>
        <taxon>Pezizomycotina</taxon>
        <taxon>Dothideomycetes</taxon>
        <taxon>Dothideomycetidae</taxon>
        <taxon>Mycosphaerellales</taxon>
        <taxon>Teratosphaeriaceae</taxon>
        <taxon>Friedmanniomyces</taxon>
    </lineage>
</organism>
<evidence type="ECO:0000313" key="5">
    <source>
        <dbReference type="Proteomes" id="UP000310066"/>
    </source>
</evidence>
<evidence type="ECO:0000313" key="6">
    <source>
        <dbReference type="Proteomes" id="UP001175353"/>
    </source>
</evidence>
<dbReference type="STRING" id="329885.A0A4U0TTL4"/>
<reference evidence="3" key="2">
    <citation type="submission" date="2023-06" db="EMBL/GenBank/DDBJ databases">
        <title>Black Yeasts Isolated from many extreme environments.</title>
        <authorList>
            <person name="Coleine C."/>
            <person name="Stajich J.E."/>
            <person name="Selbmann L."/>
        </authorList>
    </citation>
    <scope>NUCLEOTIDE SEQUENCE</scope>
    <source>
        <strain evidence="3">CCFEE 5200</strain>
    </source>
</reference>
<proteinExistence type="predicted"/>
<dbReference type="SUPFAM" id="SSF53474">
    <property type="entry name" value="alpha/beta-Hydrolases"/>
    <property type="match status" value="1"/>
</dbReference>
<accession>A0A4U0TTL4</accession>
<dbReference type="Proteomes" id="UP001175353">
    <property type="component" value="Unassembled WGS sequence"/>
</dbReference>
<dbReference type="EMBL" id="JAUJLE010000440">
    <property type="protein sequence ID" value="KAK0956318.1"/>
    <property type="molecule type" value="Genomic_DNA"/>
</dbReference>
<keyword evidence="1" id="KW-0378">Hydrolase</keyword>
<dbReference type="PRINTS" id="PR00412">
    <property type="entry name" value="EPOXHYDRLASE"/>
</dbReference>
<dbReference type="InterPro" id="IPR050266">
    <property type="entry name" value="AB_hydrolase_sf"/>
</dbReference>
<sequence length="296" mass="31690">MPPLEQLIPVSSSVSLHTILTTPAKTPPTNPAVVLLHFWGGSNHTYQPLITHLSRDFPIIVPSLRGWGTSSRPPDAEAYRTADYATDIIALLHTLSSDYPEVFANGVILVGHSMGAKIAQFMLTQKYQLPSFVRIKGLVLLAPAPAGSFSLPPEMKEQQVHAYDTAASAEFVARNVLLGTPGAVDDTIVEELVTDAIAGSKGARVAWPEYGMSEELGGEVARAVRDHREREGALRVLVVVGELDVVETVASVMERTVNELSASGATVEVHIIPGIGHLSPVEAPRVVADAIRSFLV</sequence>
<dbReference type="GO" id="GO:0016020">
    <property type="term" value="C:membrane"/>
    <property type="evidence" value="ECO:0007669"/>
    <property type="project" value="TreeGrafter"/>
</dbReference>
<evidence type="ECO:0000259" key="2">
    <source>
        <dbReference type="Pfam" id="PF12697"/>
    </source>
</evidence>
<comment type="caution">
    <text evidence="4">The sequence shown here is derived from an EMBL/GenBank/DDBJ whole genome shotgun (WGS) entry which is preliminary data.</text>
</comment>
<dbReference type="EMBL" id="NAJP01000164">
    <property type="protein sequence ID" value="TKA25145.1"/>
    <property type="molecule type" value="Genomic_DNA"/>
</dbReference>
<dbReference type="GO" id="GO:0016787">
    <property type="term" value="F:hydrolase activity"/>
    <property type="evidence" value="ECO:0007669"/>
    <property type="project" value="UniProtKB-KW"/>
</dbReference>
<dbReference type="AlphaFoldDB" id="A0A4U0TTL4"/>
<protein>
    <recommendedName>
        <fullName evidence="2">AB hydrolase-1 domain-containing protein</fullName>
    </recommendedName>
</protein>
<reference evidence="4 5" key="1">
    <citation type="submission" date="2017-03" db="EMBL/GenBank/DDBJ databases">
        <title>Genomes of endolithic fungi from Antarctica.</title>
        <authorList>
            <person name="Coleine C."/>
            <person name="Masonjones S."/>
            <person name="Stajich J.E."/>
        </authorList>
    </citation>
    <scope>NUCLEOTIDE SEQUENCE [LARGE SCALE GENOMIC DNA]</scope>
    <source>
        <strain evidence="4 5">CCFEE 5311</strain>
    </source>
</reference>
<gene>
    <name evidence="4" type="ORF">B0A54_17324</name>
    <name evidence="3" type="ORF">LTR91_022433</name>
</gene>